<keyword evidence="5 7" id="KW-0472">Membrane</keyword>
<protein>
    <submittedName>
        <fullName evidence="8">Copper resistance protein CopD</fullName>
    </submittedName>
</protein>
<dbReference type="EMBL" id="JXST01000035">
    <property type="protein sequence ID" value="KIU14878.1"/>
    <property type="molecule type" value="Genomic_DNA"/>
</dbReference>
<evidence type="ECO:0000256" key="5">
    <source>
        <dbReference type="ARBA" id="ARBA00023136"/>
    </source>
</evidence>
<dbReference type="AlphaFoldDB" id="A0A0D1IZY6"/>
<keyword evidence="4 7" id="KW-1133">Transmembrane helix</keyword>
<feature type="compositionally biased region" description="Polar residues" evidence="6">
    <location>
        <begin position="293"/>
        <end position="305"/>
    </location>
</feature>
<gene>
    <name evidence="8" type="ORF">TL10_21760</name>
</gene>
<keyword evidence="3 7" id="KW-0812">Transmembrane</keyword>
<feature type="transmembrane region" description="Helical" evidence="7">
    <location>
        <begin position="111"/>
        <end position="132"/>
    </location>
</feature>
<evidence type="ECO:0000256" key="3">
    <source>
        <dbReference type="ARBA" id="ARBA00022692"/>
    </source>
</evidence>
<evidence type="ECO:0000256" key="6">
    <source>
        <dbReference type="SAM" id="MobiDB-lite"/>
    </source>
</evidence>
<feature type="transmembrane region" description="Helical" evidence="7">
    <location>
        <begin position="232"/>
        <end position="253"/>
    </location>
</feature>
<feature type="region of interest" description="Disordered" evidence="6">
    <location>
        <begin position="280"/>
        <end position="312"/>
    </location>
</feature>
<keyword evidence="2" id="KW-1003">Cell membrane</keyword>
<evidence type="ECO:0000256" key="2">
    <source>
        <dbReference type="ARBA" id="ARBA00022475"/>
    </source>
</evidence>
<dbReference type="STRING" id="280871.TL10_21760"/>
<feature type="transmembrane region" description="Helical" evidence="7">
    <location>
        <begin position="71"/>
        <end position="90"/>
    </location>
</feature>
<sequence length="312" mass="33873">MRRSLRLVPLLTGTFDPVAVVLMLLAIGAMVWADRRVPVPSAQRWSFGVAIAVWAVSTLSVVAVYAPSLFWLRALQLLLLLYVVPFFLALSRPVATVRAALGPAPQARVDAVLNSVVARVFLSPPVTSVLMLATPWLLYLTPWYVASMTGPLASLTRLVLLCIGFGYFYARLQVDPVPRRYPPLLSIGISVAEGLGDGILGLVLWLGPVIAYDYYAGLHRDFGPSIRQDQTFGAGILWILGDVLGVPFILLLMRALGSDERRKAAEVDAELDAAALAAPSAPAAVPGVETAEDAQSSGLWWQNDPQLRDRYR</sequence>
<feature type="transmembrane region" description="Helical" evidence="7">
    <location>
        <begin position="15"/>
        <end position="33"/>
    </location>
</feature>
<dbReference type="Proteomes" id="UP000032221">
    <property type="component" value="Unassembled WGS sequence"/>
</dbReference>
<feature type="transmembrane region" description="Helical" evidence="7">
    <location>
        <begin position="45"/>
        <end position="65"/>
    </location>
</feature>
<organism evidence="8 9">
    <name type="scientific">Mycolicibacterium llatzerense</name>
    <dbReference type="NCBI Taxonomy" id="280871"/>
    <lineage>
        <taxon>Bacteria</taxon>
        <taxon>Bacillati</taxon>
        <taxon>Actinomycetota</taxon>
        <taxon>Actinomycetes</taxon>
        <taxon>Mycobacteriales</taxon>
        <taxon>Mycobacteriaceae</taxon>
        <taxon>Mycolicibacterium</taxon>
    </lineage>
</organism>
<proteinExistence type="predicted"/>
<evidence type="ECO:0000256" key="7">
    <source>
        <dbReference type="SAM" id="Phobius"/>
    </source>
</evidence>
<feature type="transmembrane region" description="Helical" evidence="7">
    <location>
        <begin position="184"/>
        <end position="212"/>
    </location>
</feature>
<dbReference type="GO" id="GO:0005886">
    <property type="term" value="C:plasma membrane"/>
    <property type="evidence" value="ECO:0007669"/>
    <property type="project" value="UniProtKB-SubCell"/>
</dbReference>
<dbReference type="PATRIC" id="fig|280871.6.peg.4504"/>
<evidence type="ECO:0000313" key="9">
    <source>
        <dbReference type="Proteomes" id="UP000032221"/>
    </source>
</evidence>
<keyword evidence="9" id="KW-1185">Reference proteome</keyword>
<comment type="caution">
    <text evidence="8">The sequence shown here is derived from an EMBL/GenBank/DDBJ whole genome shotgun (WGS) entry which is preliminary data.</text>
</comment>
<dbReference type="Pfam" id="PF09678">
    <property type="entry name" value="Caa3_CtaG"/>
    <property type="match status" value="1"/>
</dbReference>
<feature type="transmembrane region" description="Helical" evidence="7">
    <location>
        <begin position="152"/>
        <end position="172"/>
    </location>
</feature>
<reference evidence="8 9" key="1">
    <citation type="submission" date="2015-01" db="EMBL/GenBank/DDBJ databases">
        <title>Genome sequence of Mycobacterium llatzerense and Mycobacterium immunogenum recovered from brain abscess.</title>
        <authorList>
            <person name="Greninger A.L."/>
            <person name="Langelier C."/>
            <person name="Cunningham G."/>
            <person name="Chiu C.Y."/>
            <person name="Miller S."/>
        </authorList>
    </citation>
    <scope>NUCLEOTIDE SEQUENCE [LARGE SCALE GENOMIC DNA]</scope>
    <source>
        <strain evidence="8 9">CLUC14</strain>
    </source>
</reference>
<name>A0A0D1IZY6_9MYCO</name>
<comment type="subcellular location">
    <subcellularLocation>
        <location evidence="1">Cell membrane</location>
        <topology evidence="1">Multi-pass membrane protein</topology>
    </subcellularLocation>
</comment>
<evidence type="ECO:0000256" key="4">
    <source>
        <dbReference type="ARBA" id="ARBA00022989"/>
    </source>
</evidence>
<evidence type="ECO:0000313" key="8">
    <source>
        <dbReference type="EMBL" id="KIU14878.1"/>
    </source>
</evidence>
<evidence type="ECO:0000256" key="1">
    <source>
        <dbReference type="ARBA" id="ARBA00004651"/>
    </source>
</evidence>
<accession>A0A0D1IZY6</accession>
<dbReference type="InterPro" id="IPR019108">
    <property type="entry name" value="Caa3_assmbl_CtaG-rel"/>
</dbReference>